<accession>A0A8B3S6Z0</accession>
<evidence type="ECO:0000259" key="1">
    <source>
        <dbReference type="Pfam" id="PF08241"/>
    </source>
</evidence>
<dbReference type="GO" id="GO:0008757">
    <property type="term" value="F:S-adenosylmethionine-dependent methyltransferase activity"/>
    <property type="evidence" value="ECO:0007669"/>
    <property type="project" value="InterPro"/>
</dbReference>
<gene>
    <name evidence="2" type="ORF">AEth_00110</name>
</gene>
<dbReference type="Pfam" id="PF08241">
    <property type="entry name" value="Methyltransf_11"/>
    <property type="match status" value="1"/>
</dbReference>
<evidence type="ECO:0000313" key="2">
    <source>
        <dbReference type="EMBL" id="RZB33191.1"/>
    </source>
</evidence>
<feature type="non-terminal residue" evidence="2">
    <location>
        <position position="1"/>
    </location>
</feature>
<dbReference type="AlphaFoldDB" id="A0A8B3S6Z0"/>
<dbReference type="SUPFAM" id="SSF53335">
    <property type="entry name" value="S-adenosyl-L-methionine-dependent methyltransferases"/>
    <property type="match status" value="1"/>
</dbReference>
<dbReference type="Gene3D" id="3.40.50.150">
    <property type="entry name" value="Vaccinia Virus protein VP39"/>
    <property type="match status" value="1"/>
</dbReference>
<feature type="domain" description="Methyltransferase type 11" evidence="1">
    <location>
        <begin position="3"/>
        <end position="81"/>
    </location>
</feature>
<reference evidence="3" key="1">
    <citation type="submission" date="2019-01" db="EMBL/GenBank/DDBJ databases">
        <title>Anaerobic oxidation of ethane by archaea from a marine hydrocarbon seep.</title>
        <authorList>
            <person name="Musat F."/>
        </authorList>
    </citation>
    <scope>NUCLEOTIDE SEQUENCE [LARGE SCALE GENOMIC DNA]</scope>
</reference>
<comment type="caution">
    <text evidence="2">The sequence shown here is derived from an EMBL/GenBank/DDBJ whole genome shotgun (WGS) entry which is preliminary data.</text>
</comment>
<protein>
    <recommendedName>
        <fullName evidence="1">Methyltransferase type 11 domain-containing protein</fullName>
    </recommendedName>
</protein>
<dbReference type="InterPro" id="IPR029063">
    <property type="entry name" value="SAM-dependent_MTases_sf"/>
</dbReference>
<name>A0A8B3S6Z0_9EURY</name>
<sequence>KTGRVIASDLQEGMLHKLGDKIHGTELENRITLHKCEENKIGVSEKIDFVLAFYMVHEVPNQEEFFNEIRVILNPKGQVLIVEPPVHVSKRMFKETIRKAQDSGFTPVEGPKIILNKTVILKKS</sequence>
<dbReference type="Proteomes" id="UP000291831">
    <property type="component" value="Unassembled WGS sequence"/>
</dbReference>
<evidence type="ECO:0000313" key="3">
    <source>
        <dbReference type="Proteomes" id="UP000291831"/>
    </source>
</evidence>
<organism evidence="2 3">
    <name type="scientific">Candidatus Argoarchaeum ethanivorans</name>
    <dbReference type="NCBI Taxonomy" id="2608793"/>
    <lineage>
        <taxon>Archaea</taxon>
        <taxon>Methanobacteriati</taxon>
        <taxon>Methanobacteriota</taxon>
        <taxon>Stenosarchaea group</taxon>
        <taxon>Methanomicrobia</taxon>
        <taxon>Methanosarcinales</taxon>
        <taxon>Methanosarcinales incertae sedis</taxon>
        <taxon>GOM Arc I cluster</taxon>
        <taxon>Candidatus Argoarchaeum</taxon>
    </lineage>
</organism>
<dbReference type="EMBL" id="RPGO01000002">
    <property type="protein sequence ID" value="RZB33191.1"/>
    <property type="molecule type" value="Genomic_DNA"/>
</dbReference>
<dbReference type="InterPro" id="IPR013216">
    <property type="entry name" value="Methyltransf_11"/>
</dbReference>
<proteinExistence type="predicted"/>